<protein>
    <recommendedName>
        <fullName evidence="3">F-box domain-containing protein</fullName>
    </recommendedName>
</protein>
<name>A0AAD7HDW6_9AGAR</name>
<dbReference type="Proteomes" id="UP001215598">
    <property type="component" value="Unassembled WGS sequence"/>
</dbReference>
<evidence type="ECO:0000313" key="2">
    <source>
        <dbReference type="Proteomes" id="UP001215598"/>
    </source>
</evidence>
<organism evidence="1 2">
    <name type="scientific">Mycena metata</name>
    <dbReference type="NCBI Taxonomy" id="1033252"/>
    <lineage>
        <taxon>Eukaryota</taxon>
        <taxon>Fungi</taxon>
        <taxon>Dikarya</taxon>
        <taxon>Basidiomycota</taxon>
        <taxon>Agaricomycotina</taxon>
        <taxon>Agaricomycetes</taxon>
        <taxon>Agaricomycetidae</taxon>
        <taxon>Agaricales</taxon>
        <taxon>Marasmiineae</taxon>
        <taxon>Mycenaceae</taxon>
        <taxon>Mycena</taxon>
    </lineage>
</organism>
<reference evidence="1" key="1">
    <citation type="submission" date="2023-03" db="EMBL/GenBank/DDBJ databases">
        <title>Massive genome expansion in bonnet fungi (Mycena s.s.) driven by repeated elements and novel gene families across ecological guilds.</title>
        <authorList>
            <consortium name="Lawrence Berkeley National Laboratory"/>
            <person name="Harder C.B."/>
            <person name="Miyauchi S."/>
            <person name="Viragh M."/>
            <person name="Kuo A."/>
            <person name="Thoen E."/>
            <person name="Andreopoulos B."/>
            <person name="Lu D."/>
            <person name="Skrede I."/>
            <person name="Drula E."/>
            <person name="Henrissat B."/>
            <person name="Morin E."/>
            <person name="Kohler A."/>
            <person name="Barry K."/>
            <person name="LaButti K."/>
            <person name="Morin E."/>
            <person name="Salamov A."/>
            <person name="Lipzen A."/>
            <person name="Mereny Z."/>
            <person name="Hegedus B."/>
            <person name="Baldrian P."/>
            <person name="Stursova M."/>
            <person name="Weitz H."/>
            <person name="Taylor A."/>
            <person name="Grigoriev I.V."/>
            <person name="Nagy L.G."/>
            <person name="Martin F."/>
            <person name="Kauserud H."/>
        </authorList>
    </citation>
    <scope>NUCLEOTIDE SEQUENCE</scope>
    <source>
        <strain evidence="1">CBHHK182m</strain>
    </source>
</reference>
<gene>
    <name evidence="1" type="ORF">B0H16DRAFT_1740125</name>
</gene>
<comment type="caution">
    <text evidence="1">The sequence shown here is derived from an EMBL/GenBank/DDBJ whole genome shotgun (WGS) entry which is preliminary data.</text>
</comment>
<sequence length="359" mass="39509">MANEPIFNPYPELLSSAAGPPSDAQAVVLMSQIEWAENETSAASAHVAHLQDTPNKLAQHRADSEALVRIHKGVLSALRRLPEEILLEIFQHTLTVKSLHDPLLSNEKAARSLFVANNLPAQVERVRGVPVSICFTGNPPGEILTLCLQLSLQWDRIWLDISSFLSPQLSDHIFSALTTLTLSHPGPEPTADVSRTNSLPALVELSLDLYGSPRRLKSLIPWSQLQKCDLHDLDSLYFLWIIAQLPQDADITVGSIVAGYEDHSRAAPSPTTSLIRSLTLAHYPSFLIDVLDCLSAPALGTFVLRNLRPGVSDYPFGAGVMRFLDRSACTLTHLEFSAHLQEDDLIHVLQSSYVRNLVD</sequence>
<evidence type="ECO:0000313" key="1">
    <source>
        <dbReference type="EMBL" id="KAJ7718229.1"/>
    </source>
</evidence>
<accession>A0AAD7HDW6</accession>
<dbReference type="EMBL" id="JARKIB010000267">
    <property type="protein sequence ID" value="KAJ7718229.1"/>
    <property type="molecule type" value="Genomic_DNA"/>
</dbReference>
<evidence type="ECO:0008006" key="3">
    <source>
        <dbReference type="Google" id="ProtNLM"/>
    </source>
</evidence>
<keyword evidence="2" id="KW-1185">Reference proteome</keyword>
<dbReference type="AlphaFoldDB" id="A0AAD7HDW6"/>
<proteinExistence type="predicted"/>